<dbReference type="EMBL" id="CM056813">
    <property type="protein sequence ID" value="KAJ8641483.1"/>
    <property type="molecule type" value="Genomic_DNA"/>
</dbReference>
<evidence type="ECO:0000313" key="2">
    <source>
        <dbReference type="Proteomes" id="UP001234297"/>
    </source>
</evidence>
<protein>
    <submittedName>
        <fullName evidence="1">Uncharacterized protein</fullName>
    </submittedName>
</protein>
<keyword evidence="2" id="KW-1185">Reference proteome</keyword>
<sequence>MKRGRFPVRLLPILFPFKSILLSLYFLRSQPSTENPHSQSPTENRHPQSPSRNTTLKPWMILLSFLPWSHDPSAATHSYDGYFGNGFSQRTDLVRPADRT</sequence>
<gene>
    <name evidence="1" type="ORF">MRB53_018177</name>
</gene>
<accession>A0ACC2M785</accession>
<dbReference type="Proteomes" id="UP001234297">
    <property type="component" value="Chromosome 5"/>
</dbReference>
<comment type="caution">
    <text evidence="1">The sequence shown here is derived from an EMBL/GenBank/DDBJ whole genome shotgun (WGS) entry which is preliminary data.</text>
</comment>
<reference evidence="1 2" key="1">
    <citation type="journal article" date="2022" name="Hortic Res">
        <title>A haplotype resolved chromosomal level avocado genome allows analysis of novel avocado genes.</title>
        <authorList>
            <person name="Nath O."/>
            <person name="Fletcher S.J."/>
            <person name="Hayward A."/>
            <person name="Shaw L.M."/>
            <person name="Masouleh A.K."/>
            <person name="Furtado A."/>
            <person name="Henry R.J."/>
            <person name="Mitter N."/>
        </authorList>
    </citation>
    <scope>NUCLEOTIDE SEQUENCE [LARGE SCALE GENOMIC DNA]</scope>
    <source>
        <strain evidence="2">cv. Hass</strain>
    </source>
</reference>
<evidence type="ECO:0000313" key="1">
    <source>
        <dbReference type="EMBL" id="KAJ8641483.1"/>
    </source>
</evidence>
<proteinExistence type="predicted"/>
<organism evidence="1 2">
    <name type="scientific">Persea americana</name>
    <name type="common">Avocado</name>
    <dbReference type="NCBI Taxonomy" id="3435"/>
    <lineage>
        <taxon>Eukaryota</taxon>
        <taxon>Viridiplantae</taxon>
        <taxon>Streptophyta</taxon>
        <taxon>Embryophyta</taxon>
        <taxon>Tracheophyta</taxon>
        <taxon>Spermatophyta</taxon>
        <taxon>Magnoliopsida</taxon>
        <taxon>Magnoliidae</taxon>
        <taxon>Laurales</taxon>
        <taxon>Lauraceae</taxon>
        <taxon>Persea</taxon>
    </lineage>
</organism>
<name>A0ACC2M785_PERAE</name>